<feature type="region of interest" description="Disordered" evidence="1">
    <location>
        <begin position="565"/>
        <end position="615"/>
    </location>
</feature>
<dbReference type="RefSeq" id="XP_009059855.1">
    <property type="nucleotide sequence ID" value="XM_009061607.1"/>
</dbReference>
<feature type="compositionally biased region" description="Low complexity" evidence="1">
    <location>
        <begin position="648"/>
        <end position="662"/>
    </location>
</feature>
<feature type="region of interest" description="Disordered" evidence="1">
    <location>
        <begin position="689"/>
        <end position="808"/>
    </location>
</feature>
<dbReference type="OrthoDB" id="10043502at2759"/>
<evidence type="ECO:0000313" key="3">
    <source>
        <dbReference type="Proteomes" id="UP000030746"/>
    </source>
</evidence>
<feature type="region of interest" description="Disordered" evidence="1">
    <location>
        <begin position="495"/>
        <end position="551"/>
    </location>
</feature>
<feature type="region of interest" description="Disordered" evidence="1">
    <location>
        <begin position="462"/>
        <end position="481"/>
    </location>
</feature>
<feature type="compositionally biased region" description="Basic and acidic residues" evidence="1">
    <location>
        <begin position="176"/>
        <end position="192"/>
    </location>
</feature>
<name>V4A3H7_LOTGI</name>
<dbReference type="Proteomes" id="UP000030746">
    <property type="component" value="Unassembled WGS sequence"/>
</dbReference>
<feature type="compositionally biased region" description="Polar residues" evidence="1">
    <location>
        <begin position="582"/>
        <end position="594"/>
    </location>
</feature>
<sequence length="840" mass="95254">MKAQSKNRDPFSRIPIPKSFYHPSQQKNLTKTQKKIALSPSKERRVNPEDEAFLKGSNIYSSQTPPTREHDFGPSKFDESWPSSERPSIASTSGYDRSDNITMVSDVKQSLFTHLDPVEEKAKTSSILQRYINRFRNSAPMSREERVQMGVGDDKDFWWLGKTSDSNMTPTSSSTPKDEDRKRSRQFIDRSESQAYTDTFQSLSSSRKRRSQLEDDLRTQNLQEKADRILSQSESSLGSLEAGPAVSSDGLASSESQSSSFDEPTITPRPQYRTDFKDKRDKDMPVRNKAQNEDILSYRSNIKRPEDDILYQWRLQRKMDLSRNGAAELISKNNSEVQSKLKEIQQRVLLKDISETESRPQLSTPRFTSAPTRNDDIYTHSEVSSHSSVQEPEKIPITSSQKPYIASPTLAHKQRGDKENVEPHLHLMCDVLPCPHAQKYQEQFKNLYDSEVLPNGEAEYKSVSTTQRKKASSNVVTDSRKTDLLENRQYIEAEKQAEKRQKDSRNHCDSANRKSTRAQTQDKSSSDSLNRVTSPEIEADYKQSPTVVKSTKSVLESVDFESSDMDVTYRDKEEDISHTKDPGSSNRIPKSPTKSKVIHPKYSSSPARSTPPITSAIGQTVKDYMFTASTSVDSMSSLLSNIADSSPERQQTSSSSRQQGQSSRRELSEQSHSSNRHVQHLGGEQILEQTDNLSRGQTQSSNRQQSEARDKSKKQQTSSSRLQKESSIRAKSPTSSQQNVQLSSQYSKHRGISGRTEKERDSTESLARSSQDQSTWTSRDLEGSGGEDQDGHTRYSSEINDDDDVSDEEFADDQLLKLLRQQRNDIEKKLGEIDKQLLER</sequence>
<feature type="region of interest" description="Disordered" evidence="1">
    <location>
        <begin position="1"/>
        <end position="98"/>
    </location>
</feature>
<feature type="compositionally biased region" description="Polar residues" evidence="1">
    <location>
        <begin position="602"/>
        <end position="615"/>
    </location>
</feature>
<feature type="compositionally biased region" description="Polar residues" evidence="1">
    <location>
        <begin position="764"/>
        <end position="778"/>
    </location>
</feature>
<dbReference type="InterPro" id="IPR037646">
    <property type="entry name" value="PROSER3"/>
</dbReference>
<feature type="region of interest" description="Disordered" evidence="1">
    <location>
        <begin position="643"/>
        <end position="677"/>
    </location>
</feature>
<dbReference type="PANTHER" id="PTHR22045">
    <property type="entry name" value="PROLINE AND SERINE-RICH PROTEIN 3"/>
    <property type="match status" value="1"/>
</dbReference>
<dbReference type="HOGENOM" id="CLU_338677_0_0_1"/>
<feature type="compositionally biased region" description="Basic and acidic residues" evidence="1">
    <location>
        <begin position="272"/>
        <end position="291"/>
    </location>
</feature>
<feature type="compositionally biased region" description="Polar residues" evidence="1">
    <location>
        <begin position="163"/>
        <end position="175"/>
    </location>
</feature>
<feature type="region of interest" description="Disordered" evidence="1">
    <location>
        <begin position="381"/>
        <end position="406"/>
    </location>
</feature>
<organism evidence="2 3">
    <name type="scientific">Lottia gigantea</name>
    <name type="common">Giant owl limpet</name>
    <dbReference type="NCBI Taxonomy" id="225164"/>
    <lineage>
        <taxon>Eukaryota</taxon>
        <taxon>Metazoa</taxon>
        <taxon>Spiralia</taxon>
        <taxon>Lophotrochozoa</taxon>
        <taxon>Mollusca</taxon>
        <taxon>Gastropoda</taxon>
        <taxon>Patellogastropoda</taxon>
        <taxon>Lottioidea</taxon>
        <taxon>Lottiidae</taxon>
        <taxon>Lottia</taxon>
    </lineage>
</organism>
<feature type="compositionally biased region" description="Polar residues" evidence="1">
    <location>
        <begin position="22"/>
        <end position="31"/>
    </location>
</feature>
<dbReference type="EMBL" id="KB202591">
    <property type="protein sequence ID" value="ESO89495.1"/>
    <property type="molecule type" value="Genomic_DNA"/>
</dbReference>
<feature type="compositionally biased region" description="Polar residues" evidence="1">
    <location>
        <begin position="732"/>
        <end position="746"/>
    </location>
</feature>
<dbReference type="PANTHER" id="PTHR22045:SF6">
    <property type="entry name" value="PROLINE AND SERINE-RICH PROTEIN 3"/>
    <property type="match status" value="1"/>
</dbReference>
<protein>
    <submittedName>
        <fullName evidence="2">Uncharacterized protein</fullName>
    </submittedName>
</protein>
<dbReference type="OMA" id="SPPGFFW"/>
<feature type="compositionally biased region" description="Polar residues" evidence="1">
    <location>
        <begin position="81"/>
        <end position="98"/>
    </location>
</feature>
<feature type="compositionally biased region" description="Polar residues" evidence="1">
    <location>
        <begin position="359"/>
        <end position="372"/>
    </location>
</feature>
<feature type="compositionally biased region" description="Acidic residues" evidence="1">
    <location>
        <begin position="799"/>
        <end position="808"/>
    </location>
</feature>
<feature type="region of interest" description="Disordered" evidence="1">
    <location>
        <begin position="159"/>
        <end position="219"/>
    </location>
</feature>
<feature type="compositionally biased region" description="Low complexity" evidence="1">
    <location>
        <begin position="233"/>
        <end position="260"/>
    </location>
</feature>
<dbReference type="CTD" id="20239915"/>
<dbReference type="AlphaFoldDB" id="V4A3H7"/>
<feature type="compositionally biased region" description="Polar residues" evidence="1">
    <location>
        <begin position="689"/>
        <end position="705"/>
    </location>
</feature>
<feature type="region of interest" description="Disordered" evidence="1">
    <location>
        <begin position="355"/>
        <end position="374"/>
    </location>
</feature>
<feature type="region of interest" description="Disordered" evidence="1">
    <location>
        <begin position="233"/>
        <end position="291"/>
    </location>
</feature>
<feature type="compositionally biased region" description="Low complexity" evidence="1">
    <location>
        <begin position="381"/>
        <end position="390"/>
    </location>
</feature>
<feature type="compositionally biased region" description="Basic and acidic residues" evidence="1">
    <location>
        <begin position="67"/>
        <end position="79"/>
    </location>
</feature>
<feature type="compositionally biased region" description="Basic and acidic residues" evidence="1">
    <location>
        <begin position="495"/>
        <end position="512"/>
    </location>
</feature>
<feature type="compositionally biased region" description="Polar residues" evidence="1">
    <location>
        <begin position="462"/>
        <end position="477"/>
    </location>
</feature>
<dbReference type="STRING" id="225164.V4A3H7"/>
<gene>
    <name evidence="2" type="ORF">LOTGIDRAFT_165089</name>
</gene>
<evidence type="ECO:0000313" key="2">
    <source>
        <dbReference type="EMBL" id="ESO89495.1"/>
    </source>
</evidence>
<feature type="compositionally biased region" description="Basic and acidic residues" evidence="1">
    <location>
        <begin position="1"/>
        <end position="11"/>
    </location>
</feature>
<accession>V4A3H7</accession>
<dbReference type="KEGG" id="lgi:LOTGIDRAFT_165089"/>
<proteinExistence type="predicted"/>
<feature type="compositionally biased region" description="Polar residues" evidence="1">
    <location>
        <begin position="517"/>
        <end position="533"/>
    </location>
</feature>
<keyword evidence="3" id="KW-1185">Reference proteome</keyword>
<dbReference type="GeneID" id="20239915"/>
<evidence type="ECO:0000256" key="1">
    <source>
        <dbReference type="SAM" id="MobiDB-lite"/>
    </source>
</evidence>
<feature type="compositionally biased region" description="Basic and acidic residues" evidence="1">
    <location>
        <begin position="567"/>
        <end position="581"/>
    </location>
</feature>
<reference evidence="2 3" key="1">
    <citation type="journal article" date="2013" name="Nature">
        <title>Insights into bilaterian evolution from three spiralian genomes.</title>
        <authorList>
            <person name="Simakov O."/>
            <person name="Marletaz F."/>
            <person name="Cho S.J."/>
            <person name="Edsinger-Gonzales E."/>
            <person name="Havlak P."/>
            <person name="Hellsten U."/>
            <person name="Kuo D.H."/>
            <person name="Larsson T."/>
            <person name="Lv J."/>
            <person name="Arendt D."/>
            <person name="Savage R."/>
            <person name="Osoegawa K."/>
            <person name="de Jong P."/>
            <person name="Grimwood J."/>
            <person name="Chapman J.A."/>
            <person name="Shapiro H."/>
            <person name="Aerts A."/>
            <person name="Otillar R.P."/>
            <person name="Terry A.Y."/>
            <person name="Boore J.L."/>
            <person name="Grigoriev I.V."/>
            <person name="Lindberg D.R."/>
            <person name="Seaver E.C."/>
            <person name="Weisblat D.A."/>
            <person name="Putnam N.H."/>
            <person name="Rokhsar D.S."/>
        </authorList>
    </citation>
    <scope>NUCLEOTIDE SEQUENCE [LARGE SCALE GENOMIC DNA]</scope>
</reference>